<evidence type="ECO:0000256" key="1">
    <source>
        <dbReference type="SAM" id="MobiDB-lite"/>
    </source>
</evidence>
<dbReference type="GO" id="GO:0004519">
    <property type="term" value="F:endonuclease activity"/>
    <property type="evidence" value="ECO:0007669"/>
    <property type="project" value="UniProtKB-KW"/>
</dbReference>
<dbReference type="Pfam" id="PF13175">
    <property type="entry name" value="AAA_15"/>
    <property type="match status" value="1"/>
</dbReference>
<organism evidence="3 4">
    <name type="scientific">Saccharopolyspora spinosa</name>
    <dbReference type="NCBI Taxonomy" id="60894"/>
    <lineage>
        <taxon>Bacteria</taxon>
        <taxon>Bacillati</taxon>
        <taxon>Actinomycetota</taxon>
        <taxon>Actinomycetes</taxon>
        <taxon>Pseudonocardiales</taxon>
        <taxon>Pseudonocardiaceae</taxon>
        <taxon>Saccharopolyspora</taxon>
    </lineage>
</organism>
<reference evidence="3" key="1">
    <citation type="submission" date="2017-12" db="EMBL/GenBank/DDBJ databases">
        <title>Sequencing the genomes of 1000 Actinobacteria strains.</title>
        <authorList>
            <person name="Klenk H.-P."/>
        </authorList>
    </citation>
    <scope>NUCLEOTIDE SEQUENCE [LARGE SCALE GENOMIC DNA]</scope>
    <source>
        <strain evidence="3">DSM 44228</strain>
    </source>
</reference>
<dbReference type="SUPFAM" id="SSF52540">
    <property type="entry name" value="P-loop containing nucleoside triphosphate hydrolases"/>
    <property type="match status" value="2"/>
</dbReference>
<name>A0A2N3Y709_SACSN</name>
<dbReference type="PANTHER" id="PTHR43581">
    <property type="entry name" value="ATP/GTP PHOSPHATASE"/>
    <property type="match status" value="1"/>
</dbReference>
<accession>A0A2N3Y709</accession>
<dbReference type="Proteomes" id="UP000233786">
    <property type="component" value="Unassembled WGS sequence"/>
</dbReference>
<dbReference type="Gene3D" id="3.40.50.300">
    <property type="entry name" value="P-loop containing nucleotide triphosphate hydrolases"/>
    <property type="match status" value="1"/>
</dbReference>
<keyword evidence="4" id="KW-1185">Reference proteome</keyword>
<dbReference type="InterPro" id="IPR027417">
    <property type="entry name" value="P-loop_NTPase"/>
</dbReference>
<feature type="compositionally biased region" description="Basic and acidic residues" evidence="1">
    <location>
        <begin position="648"/>
        <end position="658"/>
    </location>
</feature>
<feature type="domain" description="Endonuclease GajA/Old nuclease/RecF-like AAA" evidence="2">
    <location>
        <begin position="334"/>
        <end position="378"/>
    </location>
</feature>
<evidence type="ECO:0000259" key="2">
    <source>
        <dbReference type="Pfam" id="PF13175"/>
    </source>
</evidence>
<dbReference type="InterPro" id="IPR041685">
    <property type="entry name" value="AAA_GajA/Old/RecF-like"/>
</dbReference>
<gene>
    <name evidence="3" type="ORF">A8926_6817</name>
</gene>
<feature type="region of interest" description="Disordered" evidence="1">
    <location>
        <begin position="293"/>
        <end position="324"/>
    </location>
</feature>
<evidence type="ECO:0000313" key="3">
    <source>
        <dbReference type="EMBL" id="PKW18697.1"/>
    </source>
</evidence>
<keyword evidence="3" id="KW-0378">Hydrolase</keyword>
<feature type="region of interest" description="Disordered" evidence="1">
    <location>
        <begin position="633"/>
        <end position="658"/>
    </location>
</feature>
<dbReference type="AlphaFoldDB" id="A0A2N3Y709"/>
<keyword evidence="3" id="KW-0255">Endonuclease</keyword>
<dbReference type="STRING" id="994479.GCA_000194155_04840"/>
<proteinExistence type="predicted"/>
<keyword evidence="3" id="KW-0540">Nuclease</keyword>
<dbReference type="PANTHER" id="PTHR43581:SF4">
    <property type="entry name" value="ATP_GTP PHOSPHATASE"/>
    <property type="match status" value="1"/>
</dbReference>
<dbReference type="InterPro" id="IPR051396">
    <property type="entry name" value="Bact_Antivir_Def_Nuclease"/>
</dbReference>
<protein>
    <submittedName>
        <fullName evidence="3">ATP-dependent endonuclease of OLD family</fullName>
    </submittedName>
</protein>
<dbReference type="EMBL" id="PJNB01000001">
    <property type="protein sequence ID" value="PKW18697.1"/>
    <property type="molecule type" value="Genomic_DNA"/>
</dbReference>
<comment type="caution">
    <text evidence="3">The sequence shown here is derived from an EMBL/GenBank/DDBJ whole genome shotgun (WGS) entry which is preliminary data.</text>
</comment>
<evidence type="ECO:0000313" key="4">
    <source>
        <dbReference type="Proteomes" id="UP000233786"/>
    </source>
</evidence>
<sequence length="658" mass="71971">MHLSRIVVSGFRAAADGELECRFPGRFSLMVGANNVGKTTIGDALYLVHSHVFPRLGRPPSSTLGVPPRTVEVEYEYAADANDEGALGRLLHVQSGVESQGTAAVWSRSLSRNLGQVETKSLVSSEYQDMFRLIYLPAHRNPLDELARREARILIELLRAQQQRVNGSRNLEGLRRRASALLEALTSVGLINAVEERISHHLASLSAGVSRQHPFIGGQVIDDAYLARVLEILIGVTDQRLDARRLEISGLGYVNLVHIAVTLAAIPDLSAPKQDHDADQRVDDLIETTGKPIVGSALGESSDEESEARHQAATADAERDSEEDSFFPTSAFHATVVIEEPEAHLHPQLQHGLVRYLRSVVRSRPELQVILSSHATDVITTCRPEEVVVLRRNRAARPVARTIATLPIQDRPEVLRMARLHLDATRSAALFAERLVLVEGVTDALLVRQFGRAWAGVDAERLAFIDALTIVVMGHKVGTWPVRLLATKGFELADRVAILRDTDLPITSEPKNPQWLADHDEKIVGYFPNHPTLEPAITPGNEPAVAAALKSVGLMQPSLITRETIHDLFRSARKANEKTGTPSVPAGPGAGKKGEFAVALADEFLSRLDQDLDSVVVPDHMTDMFNFLYHPSPVNGKADSTPENPPAAEERVPSVHTN</sequence>